<dbReference type="RefSeq" id="WP_073276462.1">
    <property type="nucleotide sequence ID" value="NZ_FQVA01000004.1"/>
</dbReference>
<dbReference type="GO" id="GO:0003700">
    <property type="term" value="F:DNA-binding transcription factor activity"/>
    <property type="evidence" value="ECO:0007669"/>
    <property type="project" value="InterPro"/>
</dbReference>
<sequence length="309" mass="35791">MPDAMMRGRQQPRELVENRVSFAGPSSELSIYDTYLPAQQVGLSAGELLYCGMISGRKILHGAKDYTAEFLPQESFVMAPGEHIEIDFPDARMDSPTSCLTIEISRERVEQICSRLNSATPLQRDFDDWRYRPDSLIHTPHTRDTQALLQRLVGTFTENLQDRDLLIDLGISELVVRMLRQQTRTFLLSLCAQNPEINGLGAAFHYIEQHLDQPLDIERLCKIACMSRSRFFSEFKKHMGCTPLEFQQQLRMQLARERLQRGEAVTRVCFDLGFRHLSHFSRRFHQQFGVSPKQYRDSFTVKQDWAQTE</sequence>
<dbReference type="Gene3D" id="1.10.10.60">
    <property type="entry name" value="Homeodomain-like"/>
    <property type="match status" value="1"/>
</dbReference>
<keyword evidence="1" id="KW-0805">Transcription regulation</keyword>
<dbReference type="AlphaFoldDB" id="A0A1M5FK59"/>
<dbReference type="PRINTS" id="PR00032">
    <property type="entry name" value="HTHARAC"/>
</dbReference>
<dbReference type="GO" id="GO:0043565">
    <property type="term" value="F:sequence-specific DNA binding"/>
    <property type="evidence" value="ECO:0007669"/>
    <property type="project" value="InterPro"/>
</dbReference>
<dbReference type="InterPro" id="IPR020449">
    <property type="entry name" value="Tscrpt_reg_AraC-type_HTH"/>
</dbReference>
<dbReference type="PROSITE" id="PS01124">
    <property type="entry name" value="HTH_ARAC_FAMILY_2"/>
    <property type="match status" value="1"/>
</dbReference>
<dbReference type="SUPFAM" id="SSF46689">
    <property type="entry name" value="Homeodomain-like"/>
    <property type="match status" value="2"/>
</dbReference>
<keyword evidence="3" id="KW-0804">Transcription</keyword>
<gene>
    <name evidence="5" type="ORF">SAMN04487965_2941</name>
</gene>
<evidence type="ECO:0000259" key="4">
    <source>
        <dbReference type="PROSITE" id="PS01124"/>
    </source>
</evidence>
<dbReference type="PANTHER" id="PTHR46796">
    <property type="entry name" value="HTH-TYPE TRANSCRIPTIONAL ACTIVATOR RHAS-RELATED"/>
    <property type="match status" value="1"/>
</dbReference>
<dbReference type="InterPro" id="IPR018060">
    <property type="entry name" value="HTH_AraC"/>
</dbReference>
<dbReference type="InterPro" id="IPR009057">
    <property type="entry name" value="Homeodomain-like_sf"/>
</dbReference>
<dbReference type="SMART" id="SM00342">
    <property type="entry name" value="HTH_ARAC"/>
    <property type="match status" value="1"/>
</dbReference>
<evidence type="ECO:0000313" key="6">
    <source>
        <dbReference type="Proteomes" id="UP000184170"/>
    </source>
</evidence>
<dbReference type="Proteomes" id="UP000184170">
    <property type="component" value="Unassembled WGS sequence"/>
</dbReference>
<protein>
    <submittedName>
        <fullName evidence="5">AraC-type DNA-binding protein</fullName>
    </submittedName>
</protein>
<dbReference type="Pfam" id="PF12833">
    <property type="entry name" value="HTH_18"/>
    <property type="match status" value="1"/>
</dbReference>
<organism evidence="5 6">
    <name type="scientific">Microbulbifer donghaiensis</name>
    <dbReference type="NCBI Taxonomy" id="494016"/>
    <lineage>
        <taxon>Bacteria</taxon>
        <taxon>Pseudomonadati</taxon>
        <taxon>Pseudomonadota</taxon>
        <taxon>Gammaproteobacteria</taxon>
        <taxon>Cellvibrionales</taxon>
        <taxon>Microbulbiferaceae</taxon>
        <taxon>Microbulbifer</taxon>
    </lineage>
</organism>
<evidence type="ECO:0000256" key="2">
    <source>
        <dbReference type="ARBA" id="ARBA00023125"/>
    </source>
</evidence>
<proteinExistence type="predicted"/>
<name>A0A1M5FK59_9GAMM</name>
<evidence type="ECO:0000256" key="3">
    <source>
        <dbReference type="ARBA" id="ARBA00023163"/>
    </source>
</evidence>
<keyword evidence="6" id="KW-1185">Reference proteome</keyword>
<dbReference type="STRING" id="494016.SAMN04487965_2941"/>
<reference evidence="6" key="1">
    <citation type="submission" date="2016-11" db="EMBL/GenBank/DDBJ databases">
        <authorList>
            <person name="Varghese N."/>
            <person name="Submissions S."/>
        </authorList>
    </citation>
    <scope>NUCLEOTIDE SEQUENCE [LARGE SCALE GENOMIC DNA]</scope>
    <source>
        <strain evidence="6">CGMCC 1.7063</strain>
    </source>
</reference>
<keyword evidence="2 5" id="KW-0238">DNA-binding</keyword>
<dbReference type="InterPro" id="IPR009594">
    <property type="entry name" value="Tscrpt_reg_HTH_AraC_N"/>
</dbReference>
<evidence type="ECO:0000313" key="5">
    <source>
        <dbReference type="EMBL" id="SHF91522.1"/>
    </source>
</evidence>
<dbReference type="Pfam" id="PF06719">
    <property type="entry name" value="AraC_N"/>
    <property type="match status" value="1"/>
</dbReference>
<dbReference type="InterPro" id="IPR050204">
    <property type="entry name" value="AraC_XylS_family_regulators"/>
</dbReference>
<feature type="domain" description="HTH araC/xylS-type" evidence="4">
    <location>
        <begin position="201"/>
        <end position="298"/>
    </location>
</feature>
<accession>A0A1M5FK59</accession>
<dbReference type="EMBL" id="FQVA01000004">
    <property type="protein sequence ID" value="SHF91522.1"/>
    <property type="molecule type" value="Genomic_DNA"/>
</dbReference>
<evidence type="ECO:0000256" key="1">
    <source>
        <dbReference type="ARBA" id="ARBA00023015"/>
    </source>
</evidence>